<reference evidence="12 13" key="1">
    <citation type="submission" date="2015-12" db="EMBL/GenBank/DDBJ databases">
        <title>The genome of Folsomia candida.</title>
        <authorList>
            <person name="Faddeeva A."/>
            <person name="Derks M.F."/>
            <person name="Anvar Y."/>
            <person name="Smit S."/>
            <person name="Van Straalen N."/>
            <person name="Roelofs D."/>
        </authorList>
    </citation>
    <scope>NUCLEOTIDE SEQUENCE [LARGE SCALE GENOMIC DNA]</scope>
    <source>
        <strain evidence="12 13">VU population</strain>
        <tissue evidence="12">Whole body</tissue>
    </source>
</reference>
<feature type="domain" description="VPS9" evidence="11">
    <location>
        <begin position="1351"/>
        <end position="1487"/>
    </location>
</feature>
<comment type="subcellular location">
    <subcellularLocation>
        <location evidence="1">Membrane</location>
        <topology evidence="1">Peripheral membrane protein</topology>
    </subcellularLocation>
</comment>
<feature type="compositionally biased region" description="Polar residues" evidence="9">
    <location>
        <begin position="1077"/>
        <end position="1109"/>
    </location>
</feature>
<dbReference type="Pfam" id="PF02204">
    <property type="entry name" value="VPS9"/>
    <property type="match status" value="1"/>
</dbReference>
<evidence type="ECO:0000256" key="6">
    <source>
        <dbReference type="ARBA" id="ARBA00023136"/>
    </source>
</evidence>
<keyword evidence="4" id="KW-0254">Endocytosis</keyword>
<dbReference type="GO" id="GO:0051049">
    <property type="term" value="P:regulation of transport"/>
    <property type="evidence" value="ECO:0007669"/>
    <property type="project" value="UniProtKB-ARBA"/>
</dbReference>
<dbReference type="Proteomes" id="UP000198287">
    <property type="component" value="Unassembled WGS sequence"/>
</dbReference>
<protein>
    <recommendedName>
        <fullName evidence="8">Receptor-mediated endocytosis protein 6 homolog</fullName>
    </recommendedName>
</protein>
<dbReference type="OrthoDB" id="10264848at2759"/>
<evidence type="ECO:0000256" key="3">
    <source>
        <dbReference type="ARBA" id="ARBA00022468"/>
    </source>
</evidence>
<dbReference type="GO" id="GO:0006897">
    <property type="term" value="P:endocytosis"/>
    <property type="evidence" value="ECO:0007669"/>
    <property type="project" value="UniProtKB-KW"/>
</dbReference>
<feature type="compositionally biased region" description="Basic and acidic residues" evidence="9">
    <location>
        <begin position="983"/>
        <end position="996"/>
    </location>
</feature>
<dbReference type="GO" id="GO:0005829">
    <property type="term" value="C:cytosol"/>
    <property type="evidence" value="ECO:0007669"/>
    <property type="project" value="TreeGrafter"/>
</dbReference>
<keyword evidence="6" id="KW-0472">Membrane</keyword>
<dbReference type="PROSITE" id="PS50018">
    <property type="entry name" value="RAS_GTPASE_ACTIV_2"/>
    <property type="match status" value="1"/>
</dbReference>
<dbReference type="OMA" id="ENHEIML"/>
<sequence>MQPSEVKMPSNTLDLVDLSRRLKQEKLFVANERKEIEGLNRKVQVLSTGLLHQTWLTGQNRLSLEDLAKGPLSSIFSSPFLSPSDGNGDASENLELIQAQKHIPARSLQSYIDLISLLRNNPEIVALCISTHEKEKCHLVRPPGIPNIDMGDILQAVLNLYGGIGAPLFDDSNLLLKLLSSLAGLQLVGVDSPRRVLRQGSSAFSTLYKLISETIPSSRLFLVGALHHPVTQFLSSSELLCLGNVLPTDRDRDDMPMLRNGDATNRDIASLDRTEKMAKLTKLFVESILDNIHAFPTGLAWLIKSVHTQLSGAFPDKEVSKICNDLIWALFICPAVTNPEPFGVTDTPVGTHARHTLSQVATILQALALHPFEGTDPRLAEYISYFDPESLSSVLEHVLSIDGLPSEQTGVVSSLTRRTVLIPENLLHPLFTWLKECLILLEQNGKLTDVDIWPNMVKLTSTVYDSQVSMFNLSKAASLETKSNISPVSSLSSIATMSPSHAAANLLASSKKVLLNRRDAKPINGTGINTESGNETPVSVVVFPLTQASWEWLGMLPESEVISSSKSKLLNGGPDVDSLPSLEDPDAEERDDRSSIGEKRTRFSLSHDEGSIGASDNLEVEAVSEAASTHSVSSSIELEDQNDNLSDMLSANVSGRGTPNVSGRNTPLSQAEQEDVNANNNEALDDDNDIIMDEPPGEPPLQQNNNPPNLNNLSINGPRPNPSKQARSEIEDKFCKFEIRGIPKMFGGDETISLVSDTWSTDVLASDSEMGGDTAQQTLNQLGQLNVGHRVPPPNPPVIELAAVVNQDSNLLNNDTMSEAWSTDVAASDIERLNDFDTDDTASVARSETGRSELDGMASFDTPFRSSVSGGGPYRRPDQEPDLLMFDDMQARNNEAAARHPGSAHTPDLSIPVNSNILDTPPQNESLLLAGNSQYLYILLLQSSKNAPNSSQLSMSGASSNSLQTPGSSCRTGPIPKTISFDKTAERGDREHWDDENGRTKRFFRNFRNPFRGRSRKGRGQDDRFMDWERMPESNPSLQVPKLRKSFSEDVGSPYQNHPLNESSDEILAKYRRKPSLTDSNNDSPLSANRDSISNNNTAKQPSGSTTSVARKDSLKISRSDLIVDARKKLRNVLSNCDLQVSQTADTTSIDTAMVNLLRVEMATAISRGDQVTAAHLQASAKHEGKSVIFMKSVDDEAMRTVKQLGSDGCRKVLRLMRDDYRRRSDYVSYLMRAKQGLLSTIQFLERATVKSKHEGDTYSHYFINEFIRIWLEDSSQVHLVEEFVKEFISTNATDEKIEILETFLCTLLDLFIGQKELTEWQLGRMENALEQVIVSKIYTHALFPNGDADTHRDVVLHEHIRRLSAIIRPSHKDLRIPKSRLGECPWPPAQRELQMLPAYKTPSDKLRCVVRTCALIMNLSTERVVAADDFIPVLVFVVIKCNPPALLSTIQYVNSFCGVKITGEDQYWWTQFCSAVEFIKTMDYNE</sequence>
<feature type="region of interest" description="Disordered" evidence="9">
    <location>
        <begin position="566"/>
        <end position="616"/>
    </location>
</feature>
<dbReference type="PANTHER" id="PTHR23101:SF25">
    <property type="entry name" value="GTPASE-ACTIVATING PROTEIN AND VPS9 DOMAIN-CONTAINING PROTEIN 1"/>
    <property type="match status" value="1"/>
</dbReference>
<evidence type="ECO:0000256" key="8">
    <source>
        <dbReference type="ARBA" id="ARBA00068997"/>
    </source>
</evidence>
<dbReference type="STRING" id="158441.A0A226EPL8"/>
<feature type="compositionally biased region" description="Low complexity" evidence="9">
    <location>
        <begin position="700"/>
        <end position="718"/>
    </location>
</feature>
<evidence type="ECO:0000256" key="7">
    <source>
        <dbReference type="ARBA" id="ARBA00053914"/>
    </source>
</evidence>
<keyword evidence="3" id="KW-0343">GTPase activation</keyword>
<comment type="function">
    <text evidence="7">Acts both as a GTPase-activating protein (GAP) and a guanine nucleotide exchange factor (GEF), and participates in endocytosis.</text>
</comment>
<dbReference type="GO" id="GO:0030139">
    <property type="term" value="C:endocytic vesicle"/>
    <property type="evidence" value="ECO:0007669"/>
    <property type="project" value="TreeGrafter"/>
</dbReference>
<feature type="compositionally biased region" description="Polar residues" evidence="9">
    <location>
        <begin position="647"/>
        <end position="671"/>
    </location>
</feature>
<evidence type="ECO:0000256" key="1">
    <source>
        <dbReference type="ARBA" id="ARBA00004170"/>
    </source>
</evidence>
<dbReference type="EMBL" id="LNIX01000003">
    <property type="protein sequence ID" value="OXA58761.1"/>
    <property type="molecule type" value="Genomic_DNA"/>
</dbReference>
<evidence type="ECO:0000256" key="9">
    <source>
        <dbReference type="SAM" id="MobiDB-lite"/>
    </source>
</evidence>
<dbReference type="InterPro" id="IPR037191">
    <property type="entry name" value="VPS9_dom_sf"/>
</dbReference>
<dbReference type="PANTHER" id="PTHR23101">
    <property type="entry name" value="RAB GDP/GTP EXCHANGE FACTOR"/>
    <property type="match status" value="1"/>
</dbReference>
<dbReference type="InterPro" id="IPR008936">
    <property type="entry name" value="Rho_GTPase_activation_prot"/>
</dbReference>
<evidence type="ECO:0000313" key="12">
    <source>
        <dbReference type="EMBL" id="OXA58761.1"/>
    </source>
</evidence>
<comment type="similarity">
    <text evidence="2">Belongs to the GAPVD1 family.</text>
</comment>
<evidence type="ECO:0000256" key="5">
    <source>
        <dbReference type="ARBA" id="ARBA00022658"/>
    </source>
</evidence>
<dbReference type="SUPFAM" id="SSF109993">
    <property type="entry name" value="VPS9 domain"/>
    <property type="match status" value="1"/>
</dbReference>
<evidence type="ECO:0000259" key="10">
    <source>
        <dbReference type="PROSITE" id="PS50018"/>
    </source>
</evidence>
<dbReference type="SUPFAM" id="SSF48350">
    <property type="entry name" value="GTPase activation domain, GAP"/>
    <property type="match status" value="1"/>
</dbReference>
<dbReference type="GO" id="GO:0005096">
    <property type="term" value="F:GTPase activator activity"/>
    <property type="evidence" value="ECO:0007669"/>
    <property type="project" value="UniProtKB-KW"/>
</dbReference>
<feature type="region of interest" description="Disordered" evidence="9">
    <location>
        <begin position="1075"/>
        <end position="1112"/>
    </location>
</feature>
<dbReference type="InterPro" id="IPR001936">
    <property type="entry name" value="RasGAP_dom"/>
</dbReference>
<feature type="domain" description="Ras-GAP" evidence="10">
    <location>
        <begin position="157"/>
        <end position="369"/>
    </location>
</feature>
<feature type="region of interest" description="Disordered" evidence="9">
    <location>
        <begin position="947"/>
        <end position="996"/>
    </location>
</feature>
<dbReference type="GO" id="GO:0005085">
    <property type="term" value="F:guanyl-nucleotide exchange factor activity"/>
    <property type="evidence" value="ECO:0007669"/>
    <property type="project" value="UniProtKB-KW"/>
</dbReference>
<feature type="compositionally biased region" description="Basic and acidic residues" evidence="9">
    <location>
        <begin position="1019"/>
        <end position="1032"/>
    </location>
</feature>
<accession>A0A226EPL8</accession>
<organism evidence="12 13">
    <name type="scientific">Folsomia candida</name>
    <name type="common">Springtail</name>
    <dbReference type="NCBI Taxonomy" id="158441"/>
    <lineage>
        <taxon>Eukaryota</taxon>
        <taxon>Metazoa</taxon>
        <taxon>Ecdysozoa</taxon>
        <taxon>Arthropoda</taxon>
        <taxon>Hexapoda</taxon>
        <taxon>Collembola</taxon>
        <taxon>Entomobryomorpha</taxon>
        <taxon>Isotomoidea</taxon>
        <taxon>Isotomidae</taxon>
        <taxon>Proisotominae</taxon>
        <taxon>Folsomia</taxon>
    </lineage>
</organism>
<dbReference type="Gene3D" id="1.10.506.10">
    <property type="entry name" value="GTPase Activation - p120gap, domain 1"/>
    <property type="match status" value="1"/>
</dbReference>
<name>A0A226EPL8_FOLCA</name>
<feature type="compositionally biased region" description="Basic and acidic residues" evidence="9">
    <location>
        <begin position="590"/>
        <end position="610"/>
    </location>
</feature>
<comment type="caution">
    <text evidence="12">The sequence shown here is derived from an EMBL/GenBank/DDBJ whole genome shotgun (WGS) entry which is preliminary data.</text>
</comment>
<feature type="region of interest" description="Disordered" evidence="9">
    <location>
        <begin position="1010"/>
        <end position="1042"/>
    </location>
</feature>
<dbReference type="PROSITE" id="PS51205">
    <property type="entry name" value="VPS9"/>
    <property type="match status" value="1"/>
</dbReference>
<feature type="compositionally biased region" description="Polar residues" evidence="9">
    <location>
        <begin position="947"/>
        <end position="971"/>
    </location>
</feature>
<dbReference type="FunFam" id="1.20.1050.80:FF:000001">
    <property type="entry name" value="GTPase-activating protein and VPS9 domain-containing protein 1 isoform X1"/>
    <property type="match status" value="1"/>
</dbReference>
<dbReference type="InterPro" id="IPR045046">
    <property type="entry name" value="Vps9-like"/>
</dbReference>
<dbReference type="InterPro" id="IPR003123">
    <property type="entry name" value="VPS9"/>
</dbReference>
<dbReference type="GO" id="GO:0016020">
    <property type="term" value="C:membrane"/>
    <property type="evidence" value="ECO:0007669"/>
    <property type="project" value="UniProtKB-SubCell"/>
</dbReference>
<evidence type="ECO:0000259" key="11">
    <source>
        <dbReference type="PROSITE" id="PS51205"/>
    </source>
</evidence>
<proteinExistence type="inferred from homology"/>
<gene>
    <name evidence="12" type="ORF">Fcan01_08102</name>
</gene>
<evidence type="ECO:0000256" key="2">
    <source>
        <dbReference type="ARBA" id="ARBA00008489"/>
    </source>
</evidence>
<evidence type="ECO:0000313" key="13">
    <source>
        <dbReference type="Proteomes" id="UP000198287"/>
    </source>
</evidence>
<dbReference type="Pfam" id="PF00616">
    <property type="entry name" value="RasGAP"/>
    <property type="match status" value="1"/>
</dbReference>
<dbReference type="GO" id="GO:0031267">
    <property type="term" value="F:small GTPase binding"/>
    <property type="evidence" value="ECO:0007669"/>
    <property type="project" value="TreeGrafter"/>
</dbReference>
<keyword evidence="13" id="KW-1185">Reference proteome</keyword>
<feature type="compositionally biased region" description="Acidic residues" evidence="9">
    <location>
        <begin position="683"/>
        <end position="696"/>
    </location>
</feature>
<dbReference type="SMART" id="SM00167">
    <property type="entry name" value="VPS9"/>
    <property type="match status" value="1"/>
</dbReference>
<feature type="region of interest" description="Disordered" evidence="9">
    <location>
        <begin position="647"/>
        <end position="728"/>
    </location>
</feature>
<dbReference type="Gene3D" id="1.20.1050.80">
    <property type="entry name" value="VPS9 domain"/>
    <property type="match status" value="1"/>
</dbReference>
<feature type="region of interest" description="Disordered" evidence="9">
    <location>
        <begin position="854"/>
        <end position="876"/>
    </location>
</feature>
<evidence type="ECO:0000256" key="4">
    <source>
        <dbReference type="ARBA" id="ARBA00022583"/>
    </source>
</evidence>
<keyword evidence="5" id="KW-0344">Guanine-nucleotide releasing factor</keyword>